<dbReference type="RefSeq" id="WP_155334899.1">
    <property type="nucleotide sequence ID" value="NZ_BAAABN010000094.1"/>
</dbReference>
<dbReference type="OrthoDB" id="4075286at2"/>
<keyword evidence="2" id="KW-1185">Reference proteome</keyword>
<evidence type="ECO:0000313" key="1">
    <source>
        <dbReference type="EMBL" id="GER98468.1"/>
    </source>
</evidence>
<organism evidence="1 2">
    <name type="scientific">Acrocarpospora corrugata</name>
    <dbReference type="NCBI Taxonomy" id="35763"/>
    <lineage>
        <taxon>Bacteria</taxon>
        <taxon>Bacillati</taxon>
        <taxon>Actinomycetota</taxon>
        <taxon>Actinomycetes</taxon>
        <taxon>Streptosporangiales</taxon>
        <taxon>Streptosporangiaceae</taxon>
        <taxon>Acrocarpospora</taxon>
    </lineage>
</organism>
<dbReference type="EMBL" id="BLAD01000036">
    <property type="protein sequence ID" value="GER98468.1"/>
    <property type="molecule type" value="Genomic_DNA"/>
</dbReference>
<dbReference type="AlphaFoldDB" id="A0A5M3VQI2"/>
<comment type="caution">
    <text evidence="1">The sequence shown here is derived from an EMBL/GenBank/DDBJ whole genome shotgun (WGS) entry which is preliminary data.</text>
</comment>
<protein>
    <submittedName>
        <fullName evidence="1">Uncharacterized protein</fullName>
    </submittedName>
</protein>
<proteinExistence type="predicted"/>
<name>A0A5M3VQI2_9ACTN</name>
<gene>
    <name evidence="1" type="ORF">Acor_05300</name>
</gene>
<reference evidence="1 2" key="1">
    <citation type="submission" date="2019-10" db="EMBL/GenBank/DDBJ databases">
        <title>Whole genome shotgun sequence of Acrocarpospora corrugata NBRC 13972.</title>
        <authorList>
            <person name="Ichikawa N."/>
            <person name="Kimura A."/>
            <person name="Kitahashi Y."/>
            <person name="Komaki H."/>
            <person name="Oguchi A."/>
        </authorList>
    </citation>
    <scope>NUCLEOTIDE SEQUENCE [LARGE SCALE GENOMIC DNA]</scope>
    <source>
        <strain evidence="1 2">NBRC 13972</strain>
    </source>
</reference>
<evidence type="ECO:0000313" key="2">
    <source>
        <dbReference type="Proteomes" id="UP000334990"/>
    </source>
</evidence>
<dbReference type="Proteomes" id="UP000334990">
    <property type="component" value="Unassembled WGS sequence"/>
</dbReference>
<accession>A0A5M3VQI2</accession>
<sequence>MHRVRPTLRVLRDDLKLSLPSAQIPLNTISHPLLDKASDQYADPDTAHERIRAIDDVVLFKVKVQRWRGAVWMDDDPDAEVPTWIVAAGTREEGSSDDFYAALGAGGKSARARYNAAHDQALTTDTYSGHLLPTRDDHDRYRLEAATRFAVRLNFTIRDLARGSLHDGHEHAADFPGFRLGIQIRADDGNETYAAIRITGSAPANLTAMILGRVPGYAARPLLVTGASSR</sequence>